<comment type="function">
    <text evidence="6">Plays an essential role in the assembly of succinate dehydrogenase (SDH), an enzyme complex (also referred to as respiratory complex II) that is a component of both the tricarboxylic acid (TCA) cycle and the mitochondrial electron transport chain, and which couples the oxidation of succinate to fumarate with the reduction of ubiquinone (coenzyme Q) to ubiquinol. Promotes maturation of the iron-sulfur protein subunit of the SDH catalytic dimer, protecting it from the deleterious effects of oxidants. May act together with SDHAF1.</text>
</comment>
<dbReference type="GO" id="GO:0005758">
    <property type="term" value="C:mitochondrial intermembrane space"/>
    <property type="evidence" value="ECO:0007669"/>
    <property type="project" value="TreeGrafter"/>
</dbReference>
<keyword evidence="8" id="KW-1185">Reference proteome</keyword>
<evidence type="ECO:0000256" key="5">
    <source>
        <dbReference type="ARBA" id="ARBA00023186"/>
    </source>
</evidence>
<accession>A0AAD4PHG2</accession>
<dbReference type="PANTHER" id="PTHR13137:SF6">
    <property type="entry name" value="SUCCINATE DEHYDROGENASE ASSEMBLY FACTOR 3, MITOCHONDRIAL"/>
    <property type="match status" value="1"/>
</dbReference>
<dbReference type="CDD" id="cd20270">
    <property type="entry name" value="Complex1_LYR_SDHAF3_LYRM10"/>
    <property type="match status" value="1"/>
</dbReference>
<evidence type="ECO:0000256" key="4">
    <source>
        <dbReference type="ARBA" id="ARBA00023128"/>
    </source>
</evidence>
<keyword evidence="3" id="KW-0809">Transit peptide</keyword>
<dbReference type="InterPro" id="IPR008381">
    <property type="entry name" value="SDHAF3/Sdh7"/>
</dbReference>
<reference evidence="7" key="1">
    <citation type="journal article" date="2021" name="Mol. Ecol. Resour.">
        <title>Phylogenomic analyses of the genus Drosophila reveals genomic signals of climate adaptation.</title>
        <authorList>
            <person name="Li F."/>
            <person name="Rane R.V."/>
            <person name="Luria V."/>
            <person name="Xiong Z."/>
            <person name="Chen J."/>
            <person name="Li Z."/>
            <person name="Catullo R.A."/>
            <person name="Griffin P.C."/>
            <person name="Schiffer M."/>
            <person name="Pearce S."/>
            <person name="Lee S.F."/>
            <person name="McElroy K."/>
            <person name="Stocker A."/>
            <person name="Shirriffs J."/>
            <person name="Cockerell F."/>
            <person name="Coppin C."/>
            <person name="Sgro C.M."/>
            <person name="Karger A."/>
            <person name="Cain J.W."/>
            <person name="Weber J.A."/>
            <person name="Santpere G."/>
            <person name="Kirschner M.W."/>
            <person name="Hoffmann A.A."/>
            <person name="Oakeshott J.G."/>
            <person name="Zhang G."/>
        </authorList>
    </citation>
    <scope>NUCLEOTIDE SEQUENCE</scope>
    <source>
        <strain evidence="7">BGI-SZ-2011g</strain>
    </source>
</reference>
<dbReference type="PANTHER" id="PTHR13137">
    <property type="entry name" value="DC11 ACN9 HOMOLOG"/>
    <property type="match status" value="1"/>
</dbReference>
<sequence>MSKLLMNQLTHPQRVRLLYKTILRLHRGENKLQNINNANFKQKHANFDIGLPTELRALGDNYVRDEFRRHLKCNPMEAQLFMTEWARYASTITQQLGLRGKPKGELGEQLDSQSVEMLKDDQVVQLYELMLAAKGLHGDTITADDVRGSNK</sequence>
<comment type="subunit">
    <text evidence="6">Interacts with the iron-sulfur protein subunit within the SDH catalytic dimer.</text>
</comment>
<evidence type="ECO:0000256" key="6">
    <source>
        <dbReference type="RuleBase" id="RU368039"/>
    </source>
</evidence>
<evidence type="ECO:0000256" key="2">
    <source>
        <dbReference type="ARBA" id="ARBA00006020"/>
    </source>
</evidence>
<proteinExistence type="inferred from homology"/>
<gene>
    <name evidence="7" type="ORF">KR093_001701</name>
</gene>
<evidence type="ECO:0000313" key="8">
    <source>
        <dbReference type="Proteomes" id="UP001200034"/>
    </source>
</evidence>
<evidence type="ECO:0000256" key="3">
    <source>
        <dbReference type="ARBA" id="ARBA00022946"/>
    </source>
</evidence>
<dbReference type="GO" id="GO:0034553">
    <property type="term" value="P:mitochondrial respiratory chain complex II assembly"/>
    <property type="evidence" value="ECO:0007669"/>
    <property type="project" value="UniProtKB-UniRule"/>
</dbReference>
<name>A0AAD4PHG2_9MUSC</name>
<dbReference type="EMBL" id="JAJJHW010003409">
    <property type="protein sequence ID" value="KAH8358678.1"/>
    <property type="molecule type" value="Genomic_DNA"/>
</dbReference>
<keyword evidence="5 6" id="KW-0143">Chaperone</keyword>
<evidence type="ECO:0000313" key="7">
    <source>
        <dbReference type="EMBL" id="KAH8358678.1"/>
    </source>
</evidence>
<organism evidence="7 8">
    <name type="scientific">Drosophila rubida</name>
    <dbReference type="NCBI Taxonomy" id="30044"/>
    <lineage>
        <taxon>Eukaryota</taxon>
        <taxon>Metazoa</taxon>
        <taxon>Ecdysozoa</taxon>
        <taxon>Arthropoda</taxon>
        <taxon>Hexapoda</taxon>
        <taxon>Insecta</taxon>
        <taxon>Pterygota</taxon>
        <taxon>Neoptera</taxon>
        <taxon>Endopterygota</taxon>
        <taxon>Diptera</taxon>
        <taxon>Brachycera</taxon>
        <taxon>Muscomorpha</taxon>
        <taxon>Ephydroidea</taxon>
        <taxon>Drosophilidae</taxon>
        <taxon>Drosophila</taxon>
    </lineage>
</organism>
<keyword evidence="4 6" id="KW-0496">Mitochondrion</keyword>
<dbReference type="Pfam" id="PF13233">
    <property type="entry name" value="Complex1_LYR_2"/>
    <property type="match status" value="1"/>
</dbReference>
<comment type="caution">
    <text evidence="7">The sequence shown here is derived from an EMBL/GenBank/DDBJ whole genome shotgun (WGS) entry which is preliminary data.</text>
</comment>
<dbReference type="GO" id="GO:0006105">
    <property type="term" value="P:succinate metabolic process"/>
    <property type="evidence" value="ECO:0007669"/>
    <property type="project" value="TreeGrafter"/>
</dbReference>
<evidence type="ECO:0000256" key="1">
    <source>
        <dbReference type="ARBA" id="ARBA00004305"/>
    </source>
</evidence>
<comment type="subcellular location">
    <subcellularLocation>
        <location evidence="1 6">Mitochondrion matrix</location>
    </subcellularLocation>
</comment>
<comment type="similarity">
    <text evidence="2 6">Belongs to the complex I LYR family. SDHAF3 subfamily.</text>
</comment>
<dbReference type="GO" id="GO:0005759">
    <property type="term" value="C:mitochondrial matrix"/>
    <property type="evidence" value="ECO:0007669"/>
    <property type="project" value="UniProtKB-SubCell"/>
</dbReference>
<dbReference type="AlphaFoldDB" id="A0AAD4PHG2"/>
<dbReference type="Proteomes" id="UP001200034">
    <property type="component" value="Unassembled WGS sequence"/>
</dbReference>
<protein>
    <recommendedName>
        <fullName evidence="6">Succinate dehydrogenase assembly factor 3</fullName>
        <shortName evidence="6">SDH assembly factor 3</shortName>
        <shortName evidence="6">SDHAF3</shortName>
    </recommendedName>
</protein>